<dbReference type="EMBL" id="BNCJ01000034">
    <property type="protein sequence ID" value="GHF73301.1"/>
    <property type="molecule type" value="Genomic_DNA"/>
</dbReference>
<keyword evidence="4 6" id="KW-0238">DNA-binding</keyword>
<dbReference type="PROSITE" id="PS01063">
    <property type="entry name" value="SIGMA70_ECF"/>
    <property type="match status" value="1"/>
</dbReference>
<evidence type="ECO:0000256" key="1">
    <source>
        <dbReference type="ARBA" id="ARBA00010641"/>
    </source>
</evidence>
<comment type="similarity">
    <text evidence="1 6">Belongs to the sigma-70 factor family. ECF subfamily.</text>
</comment>
<sequence>MNAQPSLQTRIVRDDTRSETALVTAARNGSESAVRELIRRLNPRLFRVARGIVSSDAEAEDVVQDTYLVAFNKLDSFRAEASFTTWITRIAINAARMRLRRHHPSEVYDTVTESDTSHVLDFPGQGSEPVEAAILRAEIRRLIETAVAELPPDLRLVFMLRETEGLSTAATADQLQINKITVKTRLFRARLLLRIALQRKMRGGFEEIFPFDGKRCADMANRVVAKLKTEAIF</sequence>
<reference evidence="9" key="2">
    <citation type="submission" date="2020-09" db="EMBL/GenBank/DDBJ databases">
        <authorList>
            <person name="Sun Q."/>
            <person name="Kim S."/>
        </authorList>
    </citation>
    <scope>NUCLEOTIDE SEQUENCE</scope>
    <source>
        <strain evidence="9">KCTC 42650</strain>
    </source>
</reference>
<comment type="caution">
    <text evidence="9">The sequence shown here is derived from an EMBL/GenBank/DDBJ whole genome shotgun (WGS) entry which is preliminary data.</text>
</comment>
<dbReference type="SUPFAM" id="SSF88659">
    <property type="entry name" value="Sigma3 and sigma4 domains of RNA polymerase sigma factors"/>
    <property type="match status" value="1"/>
</dbReference>
<dbReference type="Proteomes" id="UP000626220">
    <property type="component" value="Unassembled WGS sequence"/>
</dbReference>
<dbReference type="PANTHER" id="PTHR43133">
    <property type="entry name" value="RNA POLYMERASE ECF-TYPE SIGMA FACTO"/>
    <property type="match status" value="1"/>
</dbReference>
<protein>
    <recommendedName>
        <fullName evidence="6">RNA polymerase sigma factor</fullName>
    </recommendedName>
</protein>
<dbReference type="AlphaFoldDB" id="A0A8J3MAC9"/>
<dbReference type="InterPro" id="IPR000838">
    <property type="entry name" value="RNA_pol_sigma70_ECF_CS"/>
</dbReference>
<feature type="domain" description="RNA polymerase sigma factor 70 region 4 type 2" evidence="8">
    <location>
        <begin position="141"/>
        <end position="192"/>
    </location>
</feature>
<dbReference type="NCBIfam" id="TIGR02937">
    <property type="entry name" value="sigma70-ECF"/>
    <property type="match status" value="1"/>
</dbReference>
<dbReference type="SUPFAM" id="SSF88946">
    <property type="entry name" value="Sigma2 domain of RNA polymerase sigma factors"/>
    <property type="match status" value="1"/>
</dbReference>
<evidence type="ECO:0000256" key="2">
    <source>
        <dbReference type="ARBA" id="ARBA00023015"/>
    </source>
</evidence>
<name>A0A8J3MAC9_9RHOB</name>
<dbReference type="Pfam" id="PF08281">
    <property type="entry name" value="Sigma70_r4_2"/>
    <property type="match status" value="1"/>
</dbReference>
<dbReference type="GO" id="GO:0003677">
    <property type="term" value="F:DNA binding"/>
    <property type="evidence" value="ECO:0007669"/>
    <property type="project" value="UniProtKB-KW"/>
</dbReference>
<reference evidence="9" key="1">
    <citation type="journal article" date="2014" name="Int. J. Syst. Evol. Microbiol.">
        <title>Complete genome sequence of Corynebacterium casei LMG S-19264T (=DSM 44701T), isolated from a smear-ripened cheese.</title>
        <authorList>
            <consortium name="US DOE Joint Genome Institute (JGI-PGF)"/>
            <person name="Walter F."/>
            <person name="Albersmeier A."/>
            <person name="Kalinowski J."/>
            <person name="Ruckert C."/>
        </authorList>
    </citation>
    <scope>NUCLEOTIDE SEQUENCE</scope>
    <source>
        <strain evidence="9">KCTC 42650</strain>
    </source>
</reference>
<keyword evidence="2 6" id="KW-0805">Transcription regulation</keyword>
<dbReference type="InterPro" id="IPR007627">
    <property type="entry name" value="RNA_pol_sigma70_r2"/>
</dbReference>
<dbReference type="InterPro" id="IPR036388">
    <property type="entry name" value="WH-like_DNA-bd_sf"/>
</dbReference>
<dbReference type="PANTHER" id="PTHR43133:SF51">
    <property type="entry name" value="RNA POLYMERASE SIGMA FACTOR"/>
    <property type="match status" value="1"/>
</dbReference>
<organism evidence="9 10">
    <name type="scientific">Seohaeicola zhoushanensis</name>
    <dbReference type="NCBI Taxonomy" id="1569283"/>
    <lineage>
        <taxon>Bacteria</taxon>
        <taxon>Pseudomonadati</taxon>
        <taxon>Pseudomonadota</taxon>
        <taxon>Alphaproteobacteria</taxon>
        <taxon>Rhodobacterales</taxon>
        <taxon>Roseobacteraceae</taxon>
        <taxon>Seohaeicola</taxon>
    </lineage>
</organism>
<keyword evidence="10" id="KW-1185">Reference proteome</keyword>
<evidence type="ECO:0000256" key="4">
    <source>
        <dbReference type="ARBA" id="ARBA00023125"/>
    </source>
</evidence>
<evidence type="ECO:0000259" key="7">
    <source>
        <dbReference type="Pfam" id="PF04542"/>
    </source>
</evidence>
<evidence type="ECO:0000259" key="8">
    <source>
        <dbReference type="Pfam" id="PF08281"/>
    </source>
</evidence>
<dbReference type="RefSeq" id="WP_189682873.1">
    <property type="nucleotide sequence ID" value="NZ_BNCJ01000034.1"/>
</dbReference>
<dbReference type="Gene3D" id="1.10.1740.10">
    <property type="match status" value="1"/>
</dbReference>
<dbReference type="GO" id="GO:0016987">
    <property type="term" value="F:sigma factor activity"/>
    <property type="evidence" value="ECO:0007669"/>
    <property type="project" value="UniProtKB-KW"/>
</dbReference>
<dbReference type="InterPro" id="IPR014284">
    <property type="entry name" value="RNA_pol_sigma-70_dom"/>
</dbReference>
<evidence type="ECO:0000256" key="6">
    <source>
        <dbReference type="RuleBase" id="RU000716"/>
    </source>
</evidence>
<gene>
    <name evidence="9" type="ORF">GCM10017056_50150</name>
</gene>
<feature type="domain" description="RNA polymerase sigma-70 region 2" evidence="7">
    <location>
        <begin position="37"/>
        <end position="102"/>
    </location>
</feature>
<dbReference type="InterPro" id="IPR013325">
    <property type="entry name" value="RNA_pol_sigma_r2"/>
</dbReference>
<evidence type="ECO:0000256" key="5">
    <source>
        <dbReference type="ARBA" id="ARBA00023163"/>
    </source>
</evidence>
<dbReference type="GO" id="GO:0006352">
    <property type="term" value="P:DNA-templated transcription initiation"/>
    <property type="evidence" value="ECO:0007669"/>
    <property type="project" value="InterPro"/>
</dbReference>
<evidence type="ECO:0000313" key="10">
    <source>
        <dbReference type="Proteomes" id="UP000626220"/>
    </source>
</evidence>
<dbReference type="Pfam" id="PF04542">
    <property type="entry name" value="Sigma70_r2"/>
    <property type="match status" value="1"/>
</dbReference>
<keyword evidence="5 6" id="KW-0804">Transcription</keyword>
<proteinExistence type="inferred from homology"/>
<evidence type="ECO:0000313" key="9">
    <source>
        <dbReference type="EMBL" id="GHF73301.1"/>
    </source>
</evidence>
<accession>A0A8J3MAC9</accession>
<dbReference type="InterPro" id="IPR013249">
    <property type="entry name" value="RNA_pol_sigma70_r4_t2"/>
</dbReference>
<keyword evidence="3 6" id="KW-0731">Sigma factor</keyword>
<dbReference type="Gene3D" id="1.10.10.10">
    <property type="entry name" value="Winged helix-like DNA-binding domain superfamily/Winged helix DNA-binding domain"/>
    <property type="match status" value="1"/>
</dbReference>
<dbReference type="NCBIfam" id="NF008888">
    <property type="entry name" value="PRK11922.1"/>
    <property type="match status" value="1"/>
</dbReference>
<dbReference type="InterPro" id="IPR013324">
    <property type="entry name" value="RNA_pol_sigma_r3/r4-like"/>
</dbReference>
<evidence type="ECO:0000256" key="3">
    <source>
        <dbReference type="ARBA" id="ARBA00023082"/>
    </source>
</evidence>
<dbReference type="InterPro" id="IPR039425">
    <property type="entry name" value="RNA_pol_sigma-70-like"/>
</dbReference>